<dbReference type="PROSITE" id="PS50109">
    <property type="entry name" value="HIS_KIN"/>
    <property type="match status" value="1"/>
</dbReference>
<comment type="subcellular location">
    <subcellularLocation>
        <location evidence="2">Membrane</location>
    </subcellularLocation>
</comment>
<evidence type="ECO:0000256" key="8">
    <source>
        <dbReference type="ARBA" id="ARBA00022989"/>
    </source>
</evidence>
<evidence type="ECO:0000256" key="1">
    <source>
        <dbReference type="ARBA" id="ARBA00000085"/>
    </source>
</evidence>
<keyword evidence="7 13" id="KW-0418">Kinase</keyword>
<dbReference type="Gene3D" id="3.30.565.10">
    <property type="entry name" value="Histidine kinase-like ATPase, C-terminal domain"/>
    <property type="match status" value="1"/>
</dbReference>
<evidence type="ECO:0000256" key="10">
    <source>
        <dbReference type="ARBA" id="ARBA00023136"/>
    </source>
</evidence>
<evidence type="ECO:0000256" key="5">
    <source>
        <dbReference type="ARBA" id="ARBA00022679"/>
    </source>
</evidence>
<sequence>MIRQLRKKLILINMSLVLVVLLAVFTALCVTTATSQQQNAARGLTALLQRHADDAPKLEVGEQDEGEGRIPQKNNDLIAGFVIAVDSEGAASIESVHSVNISDNTAQTLAKLALNSGRSTGLLRAYSLRYLVSSVGGETRIAFLDAGNDIASMAELILTSLLVGALALLAFFFVSLLLANFSLKPVEAAWNKQKQFVADASHELKTPLTVILANQKILLAHPEQTVAQQRQWIENTQSEGDRMKSLVEDLLFLAKSDDAVGKETLSDVNFSDVAQGSILSFASLAFESGITLSDSIQPGIVLPGSESKLRRLCGILLDNALKYANAGGKVDLELRAEANCALMSVHNSGDPIPEAELPHLFERFYRVDRARSAGGYGLGLSIAQSIVKAHGGKISVTSSAGAGTTFLVNLPLRASNKRTGRKEPV</sequence>
<evidence type="ECO:0000313" key="13">
    <source>
        <dbReference type="EMBL" id="MPM20986.1"/>
    </source>
</evidence>
<name>A0A644XXK1_9ZZZZ</name>
<accession>A0A644XXK1</accession>
<dbReference type="InterPro" id="IPR003594">
    <property type="entry name" value="HATPase_dom"/>
</dbReference>
<evidence type="ECO:0000256" key="11">
    <source>
        <dbReference type="SAM" id="Phobius"/>
    </source>
</evidence>
<dbReference type="PANTHER" id="PTHR45436">
    <property type="entry name" value="SENSOR HISTIDINE KINASE YKOH"/>
    <property type="match status" value="1"/>
</dbReference>
<gene>
    <name evidence="13" type="primary">sasA_182</name>
    <name evidence="13" type="ORF">SDC9_67425</name>
</gene>
<evidence type="ECO:0000256" key="2">
    <source>
        <dbReference type="ARBA" id="ARBA00004370"/>
    </source>
</evidence>
<evidence type="ECO:0000259" key="12">
    <source>
        <dbReference type="PROSITE" id="PS50109"/>
    </source>
</evidence>
<dbReference type="SUPFAM" id="SSF47384">
    <property type="entry name" value="Homodimeric domain of signal transducing histidine kinase"/>
    <property type="match status" value="1"/>
</dbReference>
<dbReference type="GO" id="GO:0005886">
    <property type="term" value="C:plasma membrane"/>
    <property type="evidence" value="ECO:0007669"/>
    <property type="project" value="TreeGrafter"/>
</dbReference>
<dbReference type="EC" id="2.7.13.3" evidence="3"/>
<dbReference type="PANTHER" id="PTHR45436:SF5">
    <property type="entry name" value="SENSOR HISTIDINE KINASE TRCS"/>
    <property type="match status" value="1"/>
</dbReference>
<dbReference type="InterPro" id="IPR036890">
    <property type="entry name" value="HATPase_C_sf"/>
</dbReference>
<dbReference type="FunFam" id="3.30.565.10:FF:000006">
    <property type="entry name" value="Sensor histidine kinase WalK"/>
    <property type="match status" value="1"/>
</dbReference>
<dbReference type="CDD" id="cd00082">
    <property type="entry name" value="HisKA"/>
    <property type="match status" value="1"/>
</dbReference>
<evidence type="ECO:0000256" key="3">
    <source>
        <dbReference type="ARBA" id="ARBA00012438"/>
    </source>
</evidence>
<dbReference type="GO" id="GO:0000155">
    <property type="term" value="F:phosphorelay sensor kinase activity"/>
    <property type="evidence" value="ECO:0007669"/>
    <property type="project" value="InterPro"/>
</dbReference>
<keyword evidence="4" id="KW-0597">Phosphoprotein</keyword>
<keyword evidence="5 13" id="KW-0808">Transferase</keyword>
<dbReference type="SMART" id="SM00387">
    <property type="entry name" value="HATPase_c"/>
    <property type="match status" value="1"/>
</dbReference>
<organism evidence="13">
    <name type="scientific">bioreactor metagenome</name>
    <dbReference type="NCBI Taxonomy" id="1076179"/>
    <lineage>
        <taxon>unclassified sequences</taxon>
        <taxon>metagenomes</taxon>
        <taxon>ecological metagenomes</taxon>
    </lineage>
</organism>
<dbReference type="InterPro" id="IPR004358">
    <property type="entry name" value="Sig_transdc_His_kin-like_C"/>
</dbReference>
<dbReference type="CDD" id="cd00075">
    <property type="entry name" value="HATPase"/>
    <property type="match status" value="1"/>
</dbReference>
<comment type="catalytic activity">
    <reaction evidence="1">
        <text>ATP + protein L-histidine = ADP + protein N-phospho-L-histidine.</text>
        <dbReference type="EC" id="2.7.13.3"/>
    </reaction>
</comment>
<dbReference type="PRINTS" id="PR00344">
    <property type="entry name" value="BCTRLSENSOR"/>
</dbReference>
<keyword evidence="8 11" id="KW-1133">Transmembrane helix</keyword>
<dbReference type="FunFam" id="1.10.287.130:FF:000001">
    <property type="entry name" value="Two-component sensor histidine kinase"/>
    <property type="match status" value="1"/>
</dbReference>
<dbReference type="InterPro" id="IPR050428">
    <property type="entry name" value="TCS_sensor_his_kinase"/>
</dbReference>
<evidence type="ECO:0000256" key="7">
    <source>
        <dbReference type="ARBA" id="ARBA00022777"/>
    </source>
</evidence>
<evidence type="ECO:0000256" key="4">
    <source>
        <dbReference type="ARBA" id="ARBA00022553"/>
    </source>
</evidence>
<evidence type="ECO:0000256" key="9">
    <source>
        <dbReference type="ARBA" id="ARBA00023012"/>
    </source>
</evidence>
<keyword evidence="6 11" id="KW-0812">Transmembrane</keyword>
<keyword evidence="10 11" id="KW-0472">Membrane</keyword>
<dbReference type="InterPro" id="IPR036097">
    <property type="entry name" value="HisK_dim/P_sf"/>
</dbReference>
<dbReference type="AlphaFoldDB" id="A0A644XXK1"/>
<evidence type="ECO:0000256" key="6">
    <source>
        <dbReference type="ARBA" id="ARBA00022692"/>
    </source>
</evidence>
<dbReference type="Pfam" id="PF00512">
    <property type="entry name" value="HisKA"/>
    <property type="match status" value="1"/>
</dbReference>
<dbReference type="Gene3D" id="1.10.287.130">
    <property type="match status" value="1"/>
</dbReference>
<comment type="caution">
    <text evidence="13">The sequence shown here is derived from an EMBL/GenBank/DDBJ whole genome shotgun (WGS) entry which is preliminary data.</text>
</comment>
<protein>
    <recommendedName>
        <fullName evidence="3">histidine kinase</fullName>
        <ecNumber evidence="3">2.7.13.3</ecNumber>
    </recommendedName>
</protein>
<dbReference type="SMART" id="SM00388">
    <property type="entry name" value="HisKA"/>
    <property type="match status" value="1"/>
</dbReference>
<dbReference type="Pfam" id="PF02518">
    <property type="entry name" value="HATPase_c"/>
    <property type="match status" value="1"/>
</dbReference>
<dbReference type="EMBL" id="VSSQ01003497">
    <property type="protein sequence ID" value="MPM20986.1"/>
    <property type="molecule type" value="Genomic_DNA"/>
</dbReference>
<dbReference type="InterPro" id="IPR003661">
    <property type="entry name" value="HisK_dim/P_dom"/>
</dbReference>
<dbReference type="SUPFAM" id="SSF55874">
    <property type="entry name" value="ATPase domain of HSP90 chaperone/DNA topoisomerase II/histidine kinase"/>
    <property type="match status" value="1"/>
</dbReference>
<dbReference type="InterPro" id="IPR005467">
    <property type="entry name" value="His_kinase_dom"/>
</dbReference>
<keyword evidence="9" id="KW-0902">Two-component regulatory system</keyword>
<feature type="domain" description="Histidine kinase" evidence="12">
    <location>
        <begin position="199"/>
        <end position="414"/>
    </location>
</feature>
<feature type="transmembrane region" description="Helical" evidence="11">
    <location>
        <begin position="156"/>
        <end position="179"/>
    </location>
</feature>
<proteinExistence type="predicted"/>
<reference evidence="13" key="1">
    <citation type="submission" date="2019-08" db="EMBL/GenBank/DDBJ databases">
        <authorList>
            <person name="Kucharzyk K."/>
            <person name="Murdoch R.W."/>
            <person name="Higgins S."/>
            <person name="Loffler F."/>
        </authorList>
    </citation>
    <scope>NUCLEOTIDE SEQUENCE</scope>
</reference>